<dbReference type="HAMAP" id="MF_00148">
    <property type="entry name" value="UDG"/>
    <property type="match status" value="1"/>
</dbReference>
<gene>
    <name evidence="12" type="primary">Ung</name>
    <name evidence="12" type="ORF">CEXT_749671</name>
</gene>
<comment type="function">
    <text evidence="7">Excises uracil residues from the DNA which can arise as a result of misincorporation of dUMP residues by DNA polymerase or due to deamination of cytosine.</text>
</comment>
<dbReference type="Pfam" id="PF03167">
    <property type="entry name" value="UDG"/>
    <property type="match status" value="1"/>
</dbReference>
<dbReference type="GO" id="GO:0005739">
    <property type="term" value="C:mitochondrion"/>
    <property type="evidence" value="ECO:0007669"/>
    <property type="project" value="UniProtKB-SubCell"/>
</dbReference>
<keyword evidence="7" id="KW-0496">Mitochondrion</keyword>
<evidence type="ECO:0000256" key="8">
    <source>
        <dbReference type="PROSITE-ProRule" id="PRU10072"/>
    </source>
</evidence>
<evidence type="ECO:0000256" key="5">
    <source>
        <dbReference type="ARBA" id="ARBA00022801"/>
    </source>
</evidence>
<name>A0AAV4P5H2_CAEEX</name>
<feature type="active site" description="Proton acceptor" evidence="7 8">
    <location>
        <position position="224"/>
    </location>
</feature>
<dbReference type="SMART" id="SM00987">
    <property type="entry name" value="UreE_C"/>
    <property type="match status" value="1"/>
</dbReference>
<dbReference type="GO" id="GO:0004844">
    <property type="term" value="F:uracil DNA N-glycosylase activity"/>
    <property type="evidence" value="ECO:0007669"/>
    <property type="project" value="UniProtKB-UniRule"/>
</dbReference>
<dbReference type="Gene3D" id="3.40.470.10">
    <property type="entry name" value="Uracil-DNA glycosylase-like domain"/>
    <property type="match status" value="1"/>
</dbReference>
<keyword evidence="13" id="KW-1185">Reference proteome</keyword>
<evidence type="ECO:0000313" key="13">
    <source>
        <dbReference type="Proteomes" id="UP001054945"/>
    </source>
</evidence>
<dbReference type="GO" id="GO:0097510">
    <property type="term" value="P:base-excision repair, AP site formation via deaminated base removal"/>
    <property type="evidence" value="ECO:0007669"/>
    <property type="project" value="TreeGrafter"/>
</dbReference>
<evidence type="ECO:0000256" key="4">
    <source>
        <dbReference type="ARBA" id="ARBA00022763"/>
    </source>
</evidence>
<feature type="transmembrane region" description="Helical" evidence="10">
    <location>
        <begin position="6"/>
        <end position="26"/>
    </location>
</feature>
<comment type="caution">
    <text evidence="12">The sequence shown here is derived from an EMBL/GenBank/DDBJ whole genome shotgun (WGS) entry which is preliminary data.</text>
</comment>
<dbReference type="NCBIfam" id="NF003588">
    <property type="entry name" value="PRK05254.1-1"/>
    <property type="match status" value="1"/>
</dbReference>
<protein>
    <recommendedName>
        <fullName evidence="3 7">Uracil-DNA glycosylase</fullName>
        <shortName evidence="7">UDG</shortName>
        <ecNumber evidence="3 7">3.2.2.27</ecNumber>
    </recommendedName>
</protein>
<keyword evidence="10" id="KW-0472">Membrane</keyword>
<dbReference type="CDD" id="cd10027">
    <property type="entry name" value="UDG-F1-like"/>
    <property type="match status" value="1"/>
</dbReference>
<dbReference type="EC" id="3.2.2.27" evidence="3 7"/>
<dbReference type="InterPro" id="IPR005122">
    <property type="entry name" value="Uracil-DNA_glycosylase-like"/>
</dbReference>
<proteinExistence type="inferred from homology"/>
<dbReference type="PANTHER" id="PTHR11264">
    <property type="entry name" value="URACIL-DNA GLYCOSYLASE"/>
    <property type="match status" value="1"/>
</dbReference>
<dbReference type="NCBIfam" id="TIGR00628">
    <property type="entry name" value="ung"/>
    <property type="match status" value="1"/>
</dbReference>
<evidence type="ECO:0000256" key="10">
    <source>
        <dbReference type="SAM" id="Phobius"/>
    </source>
</evidence>
<evidence type="ECO:0000256" key="3">
    <source>
        <dbReference type="ARBA" id="ARBA00012030"/>
    </source>
</evidence>
<comment type="similarity">
    <text evidence="2 7">Belongs to the uracil-DNA glycosylase (UDG) superfamily. UNG family.</text>
</comment>
<dbReference type="NCBIfam" id="NF003589">
    <property type="entry name" value="PRK05254.1-2"/>
    <property type="match status" value="1"/>
</dbReference>
<dbReference type="FunFam" id="3.40.470.10:FF:000001">
    <property type="entry name" value="Uracil-DNA glycosylase"/>
    <property type="match status" value="1"/>
</dbReference>
<dbReference type="AlphaFoldDB" id="A0AAV4P5H2"/>
<comment type="subcellular location">
    <subcellularLocation>
        <location evidence="7">Mitochondrion</location>
    </subcellularLocation>
    <subcellularLocation>
        <location evidence="7">Nucleus</location>
    </subcellularLocation>
</comment>
<evidence type="ECO:0000256" key="7">
    <source>
        <dbReference type="HAMAP-Rule" id="MF_03166"/>
    </source>
</evidence>
<sequence length="384" mass="43490">MFAFESASAAVTDCVFFALAIVIPVWNSAFYYRSRRLLSSPDNYLLLLTSFQQNNGRPHGINDVQLFWLNRSRCNLPCPARSPDLLPSETSDFCIRLDFFMLNSLLIKRKLCGNMSQTFISSFFKSPSNQKRKHDDLENDENGEKSLKKDAVERGKIIALSKKSPALFPNIGLTWFRALEKEFQKDYFKREQNSHTIYPPRQNIYSWTTTAEINDVKVVILGQDPYHGLNQAHGLAFSVRKGIPIPKSLVNIFKELRTDIPGFKIPSHGCLYGWATQGVLLLNTSLTVRAHCANSHQNKGWECFTDAVIEWINTNLSGVVFLLWGGDAKKKSALIDKKKHLILTAAHPSPLSAHRGFFGCGHFSKTNDYLQKCNKTSINWANLP</sequence>
<reference evidence="12 13" key="1">
    <citation type="submission" date="2021-06" db="EMBL/GenBank/DDBJ databases">
        <title>Caerostris extrusa draft genome.</title>
        <authorList>
            <person name="Kono N."/>
            <person name="Arakawa K."/>
        </authorList>
    </citation>
    <scope>NUCLEOTIDE SEQUENCE [LARGE SCALE GENOMIC DNA]</scope>
</reference>
<evidence type="ECO:0000256" key="6">
    <source>
        <dbReference type="ARBA" id="ARBA00023204"/>
    </source>
</evidence>
<dbReference type="PANTHER" id="PTHR11264:SF0">
    <property type="entry name" value="URACIL-DNA GLYCOSYLASE"/>
    <property type="match status" value="1"/>
</dbReference>
<feature type="domain" description="Uracil-DNA glycosylase-like" evidence="11">
    <location>
        <begin position="208"/>
        <end position="370"/>
    </location>
</feature>
<comment type="catalytic activity">
    <reaction evidence="1 7">
        <text>Hydrolyzes single-stranded DNA or mismatched double-stranded DNA and polynucleotides, releasing free uracil.</text>
        <dbReference type="EC" id="3.2.2.27"/>
    </reaction>
</comment>
<dbReference type="EMBL" id="BPLR01004113">
    <property type="protein sequence ID" value="GIX92274.1"/>
    <property type="molecule type" value="Genomic_DNA"/>
</dbReference>
<dbReference type="PROSITE" id="PS00130">
    <property type="entry name" value="U_DNA_GLYCOSYLASE"/>
    <property type="match status" value="1"/>
</dbReference>
<dbReference type="InterPro" id="IPR002043">
    <property type="entry name" value="UDG_fam1"/>
</dbReference>
<keyword evidence="4 7" id="KW-0227">DNA damage</keyword>
<accession>A0AAV4P5H2</accession>
<keyword evidence="7" id="KW-0539">Nucleus</keyword>
<dbReference type="Proteomes" id="UP001054945">
    <property type="component" value="Unassembled WGS sequence"/>
</dbReference>
<evidence type="ECO:0000259" key="11">
    <source>
        <dbReference type="SMART" id="SM00986"/>
    </source>
</evidence>
<evidence type="ECO:0000313" key="12">
    <source>
        <dbReference type="EMBL" id="GIX92274.1"/>
    </source>
</evidence>
<dbReference type="SUPFAM" id="SSF52141">
    <property type="entry name" value="Uracil-DNA glycosylase-like"/>
    <property type="match status" value="1"/>
</dbReference>
<dbReference type="NCBIfam" id="NF003592">
    <property type="entry name" value="PRK05254.1-5"/>
    <property type="match status" value="1"/>
</dbReference>
<dbReference type="InterPro" id="IPR018085">
    <property type="entry name" value="Ura-DNA_Glyclase_AS"/>
</dbReference>
<keyword evidence="5 7" id="KW-0378">Hydrolase</keyword>
<dbReference type="GO" id="GO:0005634">
    <property type="term" value="C:nucleus"/>
    <property type="evidence" value="ECO:0007669"/>
    <property type="project" value="UniProtKB-SubCell"/>
</dbReference>
<feature type="region of interest" description="Disordered" evidence="9">
    <location>
        <begin position="126"/>
        <end position="145"/>
    </location>
</feature>
<evidence type="ECO:0000256" key="2">
    <source>
        <dbReference type="ARBA" id="ARBA00008184"/>
    </source>
</evidence>
<organism evidence="12 13">
    <name type="scientific">Caerostris extrusa</name>
    <name type="common">Bark spider</name>
    <name type="synonym">Caerostris bankana</name>
    <dbReference type="NCBI Taxonomy" id="172846"/>
    <lineage>
        <taxon>Eukaryota</taxon>
        <taxon>Metazoa</taxon>
        <taxon>Ecdysozoa</taxon>
        <taxon>Arthropoda</taxon>
        <taxon>Chelicerata</taxon>
        <taxon>Arachnida</taxon>
        <taxon>Araneae</taxon>
        <taxon>Araneomorphae</taxon>
        <taxon>Entelegynae</taxon>
        <taxon>Araneoidea</taxon>
        <taxon>Araneidae</taxon>
        <taxon>Caerostris</taxon>
    </lineage>
</organism>
<dbReference type="InterPro" id="IPR036895">
    <property type="entry name" value="Uracil-DNA_glycosylase-like_sf"/>
</dbReference>
<dbReference type="NCBIfam" id="NF003591">
    <property type="entry name" value="PRK05254.1-4"/>
    <property type="match status" value="1"/>
</dbReference>
<keyword evidence="10" id="KW-0812">Transmembrane</keyword>
<keyword evidence="10" id="KW-1133">Transmembrane helix</keyword>
<keyword evidence="6 7" id="KW-0234">DNA repair</keyword>
<evidence type="ECO:0000256" key="1">
    <source>
        <dbReference type="ARBA" id="ARBA00001400"/>
    </source>
</evidence>
<evidence type="ECO:0000256" key="9">
    <source>
        <dbReference type="SAM" id="MobiDB-lite"/>
    </source>
</evidence>
<dbReference type="SMART" id="SM00986">
    <property type="entry name" value="UDG"/>
    <property type="match status" value="1"/>
</dbReference>